<gene>
    <name evidence="2" type="ORF">TrRE_jg13344</name>
</gene>
<evidence type="ECO:0000313" key="3">
    <source>
        <dbReference type="Proteomes" id="UP001165082"/>
    </source>
</evidence>
<dbReference type="OrthoDB" id="10425951at2759"/>
<proteinExistence type="predicted"/>
<feature type="transmembrane region" description="Helical" evidence="1">
    <location>
        <begin position="6"/>
        <end position="26"/>
    </location>
</feature>
<evidence type="ECO:0000313" key="2">
    <source>
        <dbReference type="EMBL" id="GMH46671.1"/>
    </source>
</evidence>
<keyword evidence="1" id="KW-0472">Membrane</keyword>
<organism evidence="2 3">
    <name type="scientific">Triparma retinervis</name>
    <dbReference type="NCBI Taxonomy" id="2557542"/>
    <lineage>
        <taxon>Eukaryota</taxon>
        <taxon>Sar</taxon>
        <taxon>Stramenopiles</taxon>
        <taxon>Ochrophyta</taxon>
        <taxon>Bolidophyceae</taxon>
        <taxon>Parmales</taxon>
        <taxon>Triparmaceae</taxon>
        <taxon>Triparma</taxon>
    </lineage>
</organism>
<dbReference type="Proteomes" id="UP001165082">
    <property type="component" value="Unassembled WGS sequence"/>
</dbReference>
<keyword evidence="1" id="KW-1133">Transmembrane helix</keyword>
<accession>A0A9W6Z753</accession>
<name>A0A9W6Z753_9STRA</name>
<dbReference type="AlphaFoldDB" id="A0A9W6Z753"/>
<protein>
    <submittedName>
        <fullName evidence="2">Uncharacterized protein</fullName>
    </submittedName>
</protein>
<keyword evidence="1" id="KW-0812">Transmembrane</keyword>
<evidence type="ECO:0000256" key="1">
    <source>
        <dbReference type="SAM" id="Phobius"/>
    </source>
</evidence>
<reference evidence="2" key="1">
    <citation type="submission" date="2022-07" db="EMBL/GenBank/DDBJ databases">
        <title>Genome analysis of Parmales, a sister group of diatoms, reveals the evolutionary specialization of diatoms from phago-mixotrophs to photoautotrophs.</title>
        <authorList>
            <person name="Ban H."/>
            <person name="Sato S."/>
            <person name="Yoshikawa S."/>
            <person name="Kazumasa Y."/>
            <person name="Nakamura Y."/>
            <person name="Ichinomiya M."/>
            <person name="Saitoh K."/>
            <person name="Sato N."/>
            <person name="Blanc-Mathieu R."/>
            <person name="Endo H."/>
            <person name="Kuwata A."/>
            <person name="Ogata H."/>
        </authorList>
    </citation>
    <scope>NUCLEOTIDE SEQUENCE</scope>
</reference>
<feature type="transmembrane region" description="Helical" evidence="1">
    <location>
        <begin position="87"/>
        <end position="111"/>
    </location>
</feature>
<dbReference type="EMBL" id="BRXZ01000531">
    <property type="protein sequence ID" value="GMH46671.1"/>
    <property type="molecule type" value="Genomic_DNA"/>
</dbReference>
<sequence>MRRLYIIVFAAVWTNVASFVVVRGMSRSDLRQKIHKCEEDDREFGIIDLESDTETGDMTRDELDKMMAEAAPSELEALFSAMGVNNLFSVSLFAVAIAIIIANNVLGYGWAREYIGGEGNQGGETVRIERGLFE</sequence>
<keyword evidence="3" id="KW-1185">Reference proteome</keyword>
<comment type="caution">
    <text evidence="2">The sequence shown here is derived from an EMBL/GenBank/DDBJ whole genome shotgun (WGS) entry which is preliminary data.</text>
</comment>